<keyword evidence="5 10" id="KW-0067">ATP-binding</keyword>
<dbReference type="EC" id="6.3.2.10" evidence="10 11"/>
<feature type="binding site" evidence="10">
    <location>
        <begin position="108"/>
        <end position="114"/>
    </location>
    <ligand>
        <name>ATP</name>
        <dbReference type="ChEBI" id="CHEBI:30616"/>
    </ligand>
</feature>
<comment type="pathway">
    <text evidence="10 11">Cell wall biogenesis; peptidoglycan biosynthesis.</text>
</comment>
<evidence type="ECO:0000256" key="4">
    <source>
        <dbReference type="ARBA" id="ARBA00022741"/>
    </source>
</evidence>
<dbReference type="AlphaFoldDB" id="A0A1E8CFF4"/>
<dbReference type="Gene3D" id="3.40.1190.10">
    <property type="entry name" value="Mur-like, catalytic domain"/>
    <property type="match status" value="1"/>
</dbReference>
<reference evidence="16" key="1">
    <citation type="submission" date="2016-07" db="EMBL/GenBank/DDBJ databases">
        <authorList>
            <person name="Florea S."/>
            <person name="Webb J.S."/>
            <person name="Jaromczyk J."/>
            <person name="Schardl C.L."/>
        </authorList>
    </citation>
    <scope>NUCLEOTIDE SEQUENCE [LARGE SCALE GENOMIC DNA]</scope>
    <source>
        <strain evidence="16">KCTC 42131</strain>
    </source>
</reference>
<evidence type="ECO:0000259" key="12">
    <source>
        <dbReference type="Pfam" id="PF01225"/>
    </source>
</evidence>
<evidence type="ECO:0000259" key="13">
    <source>
        <dbReference type="Pfam" id="PF02875"/>
    </source>
</evidence>
<evidence type="ECO:0000256" key="5">
    <source>
        <dbReference type="ARBA" id="ARBA00022840"/>
    </source>
</evidence>
<dbReference type="InterPro" id="IPR013221">
    <property type="entry name" value="Mur_ligase_cen"/>
</dbReference>
<dbReference type="PANTHER" id="PTHR43024:SF1">
    <property type="entry name" value="UDP-N-ACETYLMURAMOYL-TRIPEPTIDE--D-ALANYL-D-ALANINE LIGASE"/>
    <property type="match status" value="1"/>
</dbReference>
<dbReference type="RefSeq" id="WP_070119079.1">
    <property type="nucleotide sequence ID" value="NZ_CAXATG010000006.1"/>
</dbReference>
<evidence type="ECO:0000256" key="11">
    <source>
        <dbReference type="RuleBase" id="RU004136"/>
    </source>
</evidence>
<dbReference type="GO" id="GO:0051301">
    <property type="term" value="P:cell division"/>
    <property type="evidence" value="ECO:0007669"/>
    <property type="project" value="UniProtKB-KW"/>
</dbReference>
<dbReference type="SUPFAM" id="SSF63418">
    <property type="entry name" value="MurE/MurF N-terminal domain"/>
    <property type="match status" value="1"/>
</dbReference>
<dbReference type="GO" id="GO:0071555">
    <property type="term" value="P:cell wall organization"/>
    <property type="evidence" value="ECO:0007669"/>
    <property type="project" value="UniProtKB-KW"/>
</dbReference>
<keyword evidence="4 10" id="KW-0547">Nucleotide-binding</keyword>
<dbReference type="Proteomes" id="UP000175669">
    <property type="component" value="Unassembled WGS sequence"/>
</dbReference>
<dbReference type="OrthoDB" id="9801978at2"/>
<dbReference type="InterPro" id="IPR051046">
    <property type="entry name" value="MurCDEF_CellWall_CoF430Synth"/>
</dbReference>
<dbReference type="SUPFAM" id="SSF53244">
    <property type="entry name" value="MurD-like peptide ligases, peptide-binding domain"/>
    <property type="match status" value="1"/>
</dbReference>
<protein>
    <recommendedName>
        <fullName evidence="10 11">UDP-N-acetylmuramoyl-tripeptide--D-alanyl-D-alanine ligase</fullName>
        <ecNumber evidence="10 11">6.3.2.10</ecNumber>
    </recommendedName>
    <alternativeName>
        <fullName evidence="10">D-alanyl-D-alanine-adding enzyme</fullName>
    </alternativeName>
</protein>
<dbReference type="GO" id="GO:0047480">
    <property type="term" value="F:UDP-N-acetylmuramoyl-tripeptide-D-alanyl-D-alanine ligase activity"/>
    <property type="evidence" value="ECO:0007669"/>
    <property type="project" value="UniProtKB-UniRule"/>
</dbReference>
<evidence type="ECO:0000256" key="10">
    <source>
        <dbReference type="HAMAP-Rule" id="MF_02019"/>
    </source>
</evidence>
<dbReference type="Pfam" id="PF02875">
    <property type="entry name" value="Mur_ligase_C"/>
    <property type="match status" value="1"/>
</dbReference>
<dbReference type="UniPathway" id="UPA00219"/>
<keyword evidence="8 10" id="KW-0131">Cell cycle</keyword>
<evidence type="ECO:0000313" key="16">
    <source>
        <dbReference type="Proteomes" id="UP000175669"/>
    </source>
</evidence>
<dbReference type="InterPro" id="IPR005863">
    <property type="entry name" value="UDP-N-AcMur_synth"/>
</dbReference>
<keyword evidence="3 10" id="KW-0132">Cell division</keyword>
<dbReference type="GO" id="GO:0008360">
    <property type="term" value="P:regulation of cell shape"/>
    <property type="evidence" value="ECO:0007669"/>
    <property type="project" value="UniProtKB-KW"/>
</dbReference>
<dbReference type="Pfam" id="PF08245">
    <property type="entry name" value="Mur_ligase_M"/>
    <property type="match status" value="1"/>
</dbReference>
<evidence type="ECO:0000256" key="9">
    <source>
        <dbReference type="ARBA" id="ARBA00023316"/>
    </source>
</evidence>
<gene>
    <name evidence="10" type="primary">murF</name>
    <name evidence="15" type="ORF">PHACT_14945</name>
</gene>
<dbReference type="InterPro" id="IPR036565">
    <property type="entry name" value="Mur-like_cat_sf"/>
</dbReference>
<feature type="domain" description="Mur ligase central" evidence="14">
    <location>
        <begin position="106"/>
        <end position="292"/>
    </location>
</feature>
<proteinExistence type="inferred from homology"/>
<dbReference type="InterPro" id="IPR036615">
    <property type="entry name" value="Mur_ligase_C_dom_sf"/>
</dbReference>
<evidence type="ECO:0000256" key="1">
    <source>
        <dbReference type="ARBA" id="ARBA00022490"/>
    </source>
</evidence>
<comment type="similarity">
    <text evidence="10">Belongs to the MurCDEF family. MurF subfamily.</text>
</comment>
<dbReference type="InterPro" id="IPR000713">
    <property type="entry name" value="Mur_ligase_N"/>
</dbReference>
<evidence type="ECO:0000256" key="3">
    <source>
        <dbReference type="ARBA" id="ARBA00022618"/>
    </source>
</evidence>
<accession>A0A1E8CFF4</accession>
<comment type="subcellular location">
    <subcellularLocation>
        <location evidence="10 11">Cytoplasm</location>
    </subcellularLocation>
</comment>
<dbReference type="Gene3D" id="3.90.190.20">
    <property type="entry name" value="Mur ligase, C-terminal domain"/>
    <property type="match status" value="1"/>
</dbReference>
<evidence type="ECO:0000256" key="8">
    <source>
        <dbReference type="ARBA" id="ARBA00023306"/>
    </source>
</evidence>
<name>A0A1E8CFF4_9GAMM</name>
<dbReference type="InterPro" id="IPR035911">
    <property type="entry name" value="MurE/MurF_N"/>
</dbReference>
<dbReference type="EMBL" id="MASR01000003">
    <property type="protein sequence ID" value="OFE11143.1"/>
    <property type="molecule type" value="Genomic_DNA"/>
</dbReference>
<dbReference type="PANTHER" id="PTHR43024">
    <property type="entry name" value="UDP-N-ACETYLMURAMOYL-TRIPEPTIDE--D-ALANYL-D-ALANINE LIGASE"/>
    <property type="match status" value="1"/>
</dbReference>
<dbReference type="Pfam" id="PF01225">
    <property type="entry name" value="Mur_ligase"/>
    <property type="match status" value="1"/>
</dbReference>
<comment type="caution">
    <text evidence="15">The sequence shown here is derived from an EMBL/GenBank/DDBJ whole genome shotgun (WGS) entry which is preliminary data.</text>
</comment>
<comment type="catalytic activity">
    <reaction evidence="10 11">
        <text>D-alanyl-D-alanine + UDP-N-acetyl-alpha-D-muramoyl-L-alanyl-gamma-D-glutamyl-meso-2,6-diaminopimelate + ATP = UDP-N-acetyl-alpha-D-muramoyl-L-alanyl-gamma-D-glutamyl-meso-2,6-diaminopimeloyl-D-alanyl-D-alanine + ADP + phosphate + H(+)</text>
        <dbReference type="Rhea" id="RHEA:28374"/>
        <dbReference type="ChEBI" id="CHEBI:15378"/>
        <dbReference type="ChEBI" id="CHEBI:30616"/>
        <dbReference type="ChEBI" id="CHEBI:43474"/>
        <dbReference type="ChEBI" id="CHEBI:57822"/>
        <dbReference type="ChEBI" id="CHEBI:61386"/>
        <dbReference type="ChEBI" id="CHEBI:83905"/>
        <dbReference type="ChEBI" id="CHEBI:456216"/>
        <dbReference type="EC" id="6.3.2.10"/>
    </reaction>
</comment>
<evidence type="ECO:0000256" key="7">
    <source>
        <dbReference type="ARBA" id="ARBA00022984"/>
    </source>
</evidence>
<dbReference type="GO" id="GO:0009252">
    <property type="term" value="P:peptidoglycan biosynthetic process"/>
    <property type="evidence" value="ECO:0007669"/>
    <property type="project" value="UniProtKB-UniRule"/>
</dbReference>
<evidence type="ECO:0000313" key="15">
    <source>
        <dbReference type="EMBL" id="OFE11143.1"/>
    </source>
</evidence>
<keyword evidence="2 10" id="KW-0436">Ligase</keyword>
<feature type="domain" description="Mur ligase C-terminal" evidence="13">
    <location>
        <begin position="315"/>
        <end position="438"/>
    </location>
</feature>
<keyword evidence="6 10" id="KW-0133">Cell shape</keyword>
<dbReference type="SUPFAM" id="SSF53623">
    <property type="entry name" value="MurD-like peptide ligases, catalytic domain"/>
    <property type="match status" value="1"/>
</dbReference>
<dbReference type="GO" id="GO:0005524">
    <property type="term" value="F:ATP binding"/>
    <property type="evidence" value="ECO:0007669"/>
    <property type="project" value="UniProtKB-UniRule"/>
</dbReference>
<dbReference type="GO" id="GO:0005737">
    <property type="term" value="C:cytoplasm"/>
    <property type="evidence" value="ECO:0007669"/>
    <property type="project" value="UniProtKB-SubCell"/>
</dbReference>
<sequence length="455" mass="48156">MIGTMSISAVSEYMPAALVGKDVSFSRVCTDSRQLAAGDLFVALNGENFDGNRFVAQVAEKHAAAAIVSEAQDVAIPQLVVADTAEALGWLGHINRKRSRANIVAITGSQGKTSVKEITGSILSQQFNVLVTRGNLNNNIGAPLMLLELEEQHQQAVIELGANAGGEIAWTAKITDPHIVLINNAAETHLEGFGSLAGVVQAKGEIIDSAPSTHTVVLNADDPNTRQWQERAGRRRCVTFALDASADYRAVNLTLTANGTRFDIESARGRIACFLPLPGRHNVANALAAAALCLEAGATPASIYDGLARVVAVPGRLCPVDGINNSRLLDDSYNASPSSFRAAIDVVAAINAGSQVRRVLIMGDMAELGSLTVKAHRDVGLYADACGFDELWSTGGCSELASESFGEGGRHFDDKDELINFAVDNMSANHIVLVKGSRSAGMDDVVQALRNKERI</sequence>
<keyword evidence="7 10" id="KW-0573">Peptidoglycan synthesis</keyword>
<evidence type="ECO:0000256" key="2">
    <source>
        <dbReference type="ARBA" id="ARBA00022598"/>
    </source>
</evidence>
<feature type="domain" description="Mur ligase N-terminal catalytic" evidence="12">
    <location>
        <begin position="27"/>
        <end position="80"/>
    </location>
</feature>
<keyword evidence="9 10" id="KW-0961">Cell wall biogenesis/degradation</keyword>
<evidence type="ECO:0000259" key="14">
    <source>
        <dbReference type="Pfam" id="PF08245"/>
    </source>
</evidence>
<organism evidence="15 16">
    <name type="scientific">Pseudohongiella acticola</name>
    <dbReference type="NCBI Taxonomy" id="1524254"/>
    <lineage>
        <taxon>Bacteria</taxon>
        <taxon>Pseudomonadati</taxon>
        <taxon>Pseudomonadota</taxon>
        <taxon>Gammaproteobacteria</taxon>
        <taxon>Pseudomonadales</taxon>
        <taxon>Pseudohongiellaceae</taxon>
        <taxon>Pseudohongiella</taxon>
    </lineage>
</organism>
<keyword evidence="16" id="KW-1185">Reference proteome</keyword>
<dbReference type="HAMAP" id="MF_02019">
    <property type="entry name" value="MurF"/>
    <property type="match status" value="1"/>
</dbReference>
<dbReference type="InterPro" id="IPR004101">
    <property type="entry name" value="Mur_ligase_C"/>
</dbReference>
<keyword evidence="1 10" id="KW-0963">Cytoplasm</keyword>
<dbReference type="STRING" id="1524254.PHACT_14945"/>
<dbReference type="GO" id="GO:0008766">
    <property type="term" value="F:UDP-N-acetylmuramoylalanyl-D-glutamyl-2,6-diaminopimelate-D-alanyl-D-alanine ligase activity"/>
    <property type="evidence" value="ECO:0007669"/>
    <property type="project" value="RHEA"/>
</dbReference>
<dbReference type="Gene3D" id="3.40.1390.10">
    <property type="entry name" value="MurE/MurF, N-terminal domain"/>
    <property type="match status" value="1"/>
</dbReference>
<evidence type="ECO:0000256" key="6">
    <source>
        <dbReference type="ARBA" id="ARBA00022960"/>
    </source>
</evidence>
<comment type="function">
    <text evidence="10 11">Involved in cell wall formation. Catalyzes the final step in the synthesis of UDP-N-acetylmuramoyl-pentapeptide, the precursor of murein.</text>
</comment>
<dbReference type="NCBIfam" id="TIGR01143">
    <property type="entry name" value="murF"/>
    <property type="match status" value="1"/>
</dbReference>